<dbReference type="RefSeq" id="WP_143777204.1">
    <property type="nucleotide sequence ID" value="NZ_VKKU01000002.1"/>
</dbReference>
<organism evidence="1 2">
    <name type="scientific">Sphingorhabdus contaminans</name>
    <dbReference type="NCBI Taxonomy" id="1343899"/>
    <lineage>
        <taxon>Bacteria</taxon>
        <taxon>Pseudomonadati</taxon>
        <taxon>Pseudomonadota</taxon>
        <taxon>Alphaproteobacteria</taxon>
        <taxon>Sphingomonadales</taxon>
        <taxon>Sphingomonadaceae</taxon>
        <taxon>Sphingorhabdus</taxon>
    </lineage>
</organism>
<name>A0A553WBB5_9SPHN</name>
<evidence type="ECO:0000313" key="1">
    <source>
        <dbReference type="EMBL" id="TSB01984.1"/>
    </source>
</evidence>
<gene>
    <name evidence="1" type="ORF">FOM92_12625</name>
</gene>
<sequence>MDRIFNFLRSDLFLSLAGGFALGLAGLTVINPANASSADTDTGRSITVGAPVHVESPSPQ</sequence>
<dbReference type="EMBL" id="VKKU01000002">
    <property type="protein sequence ID" value="TSB01984.1"/>
    <property type="molecule type" value="Genomic_DNA"/>
</dbReference>
<comment type="caution">
    <text evidence="1">The sequence shown here is derived from an EMBL/GenBank/DDBJ whole genome shotgun (WGS) entry which is preliminary data.</text>
</comment>
<proteinExistence type="predicted"/>
<dbReference type="OrthoDB" id="9900796at2"/>
<accession>A0A553WBB5</accession>
<keyword evidence="2" id="KW-1185">Reference proteome</keyword>
<evidence type="ECO:0000313" key="2">
    <source>
        <dbReference type="Proteomes" id="UP000320160"/>
    </source>
</evidence>
<dbReference type="Proteomes" id="UP000320160">
    <property type="component" value="Unassembled WGS sequence"/>
</dbReference>
<reference evidence="1 2" key="1">
    <citation type="submission" date="2019-07" db="EMBL/GenBank/DDBJ databases">
        <authorList>
            <person name="Park M."/>
        </authorList>
    </citation>
    <scope>NUCLEOTIDE SEQUENCE [LARGE SCALE GENOMIC DNA]</scope>
    <source>
        <strain evidence="1 2">KCTC32445</strain>
    </source>
</reference>
<dbReference type="AlphaFoldDB" id="A0A553WBB5"/>
<protein>
    <submittedName>
        <fullName evidence="1">Uncharacterized protein</fullName>
    </submittedName>
</protein>